<dbReference type="EMBL" id="APWK03000214">
    <property type="protein sequence ID" value="PHH49363.1"/>
    <property type="molecule type" value="Genomic_DNA"/>
</dbReference>
<dbReference type="Pfam" id="PF03062">
    <property type="entry name" value="MBOAT"/>
    <property type="match status" value="1"/>
</dbReference>
<dbReference type="OrthoDB" id="286734at2759"/>
<feature type="transmembrane region" description="Helical" evidence="8">
    <location>
        <begin position="455"/>
        <end position="478"/>
    </location>
</feature>
<evidence type="ECO:0000313" key="10">
    <source>
        <dbReference type="Proteomes" id="UP000222788"/>
    </source>
</evidence>
<comment type="subcellular location">
    <subcellularLocation>
        <location evidence="1">Membrane</location>
        <topology evidence="1">Multi-pass membrane protein</topology>
    </subcellularLocation>
</comment>
<evidence type="ECO:0000256" key="7">
    <source>
        <dbReference type="SAM" id="MobiDB-lite"/>
    </source>
</evidence>
<dbReference type="PANTHER" id="PTHR13906">
    <property type="entry name" value="PORCUPINE"/>
    <property type="match status" value="1"/>
</dbReference>
<feature type="transmembrane region" description="Helical" evidence="8">
    <location>
        <begin position="228"/>
        <end position="253"/>
    </location>
</feature>
<evidence type="ECO:0000256" key="5">
    <source>
        <dbReference type="ARBA" id="ARBA00023136"/>
    </source>
</evidence>
<dbReference type="STRING" id="1035309.A0A2C5WUB6"/>
<evidence type="ECO:0000256" key="1">
    <source>
        <dbReference type="ARBA" id="ARBA00004141"/>
    </source>
</evidence>
<dbReference type="InterPro" id="IPR004299">
    <property type="entry name" value="MBOAT_fam"/>
</dbReference>
<feature type="transmembrane region" description="Helical" evidence="8">
    <location>
        <begin position="84"/>
        <end position="104"/>
    </location>
</feature>
<keyword evidence="4 8" id="KW-1133">Transmembrane helix</keyword>
<evidence type="ECO:0000256" key="2">
    <source>
        <dbReference type="ARBA" id="ARBA00022679"/>
    </source>
</evidence>
<dbReference type="AlphaFoldDB" id="A0A2C5WUB6"/>
<keyword evidence="2 9" id="KW-0808">Transferase</keyword>
<gene>
    <name evidence="9" type="primary">ALE1</name>
    <name evidence="9" type="ORF">CFIMG_006769RA</name>
</gene>
<keyword evidence="10" id="KW-1185">Reference proteome</keyword>
<keyword evidence="3 8" id="KW-0812">Transmembrane</keyword>
<proteinExistence type="predicted"/>
<reference evidence="9 10" key="1">
    <citation type="journal article" date="2013" name="Fungal Biol.">
        <title>Analysis of microsatellite markers in the genome of the plant pathogen Ceratocystis fimbriata.</title>
        <authorList>
            <person name="Simpson M.C."/>
            <person name="Wilken P.M."/>
            <person name="Coetzee M.P."/>
            <person name="Wingfield M.J."/>
            <person name="Wingfield B.D."/>
        </authorList>
    </citation>
    <scope>NUCLEOTIDE SEQUENCE [LARGE SCALE GENOMIC DNA]</scope>
    <source>
        <strain evidence="9 10">CBS 114723</strain>
    </source>
</reference>
<dbReference type="GO" id="GO:0003841">
    <property type="term" value="F:1-acylglycerol-3-phosphate O-acyltransferase activity"/>
    <property type="evidence" value="ECO:0007669"/>
    <property type="project" value="TreeGrafter"/>
</dbReference>
<dbReference type="InterPro" id="IPR049941">
    <property type="entry name" value="LPLAT_7/PORCN-like"/>
</dbReference>
<evidence type="ECO:0000256" key="3">
    <source>
        <dbReference type="ARBA" id="ARBA00022692"/>
    </source>
</evidence>
<evidence type="ECO:0000256" key="6">
    <source>
        <dbReference type="ARBA" id="ARBA00023315"/>
    </source>
</evidence>
<accession>A0A2C5WUB6</accession>
<evidence type="ECO:0000256" key="4">
    <source>
        <dbReference type="ARBA" id="ARBA00022989"/>
    </source>
</evidence>
<feature type="transmembrane region" description="Helical" evidence="8">
    <location>
        <begin position="420"/>
        <end position="443"/>
    </location>
</feature>
<feature type="region of interest" description="Disordered" evidence="7">
    <location>
        <begin position="490"/>
        <end position="510"/>
    </location>
</feature>
<keyword evidence="6 9" id="KW-0012">Acyltransferase</keyword>
<feature type="compositionally biased region" description="Polar residues" evidence="7">
    <location>
        <begin position="498"/>
        <end position="510"/>
    </location>
</feature>
<organism evidence="9 10">
    <name type="scientific">Ceratocystis fimbriata CBS 114723</name>
    <dbReference type="NCBI Taxonomy" id="1035309"/>
    <lineage>
        <taxon>Eukaryota</taxon>
        <taxon>Fungi</taxon>
        <taxon>Dikarya</taxon>
        <taxon>Ascomycota</taxon>
        <taxon>Pezizomycotina</taxon>
        <taxon>Sordariomycetes</taxon>
        <taxon>Hypocreomycetidae</taxon>
        <taxon>Microascales</taxon>
        <taxon>Ceratocystidaceae</taxon>
        <taxon>Ceratocystis</taxon>
    </lineage>
</organism>
<dbReference type="GO" id="GO:0030258">
    <property type="term" value="P:lipid modification"/>
    <property type="evidence" value="ECO:0007669"/>
    <property type="project" value="TreeGrafter"/>
</dbReference>
<name>A0A2C5WUB6_9PEZI</name>
<evidence type="ECO:0000256" key="8">
    <source>
        <dbReference type="SAM" id="Phobius"/>
    </source>
</evidence>
<dbReference type="GO" id="GO:0005783">
    <property type="term" value="C:endoplasmic reticulum"/>
    <property type="evidence" value="ECO:0007669"/>
    <property type="project" value="TreeGrafter"/>
</dbReference>
<evidence type="ECO:0000313" key="9">
    <source>
        <dbReference type="EMBL" id="PHH49363.1"/>
    </source>
</evidence>
<feature type="transmembrane region" description="Helical" evidence="8">
    <location>
        <begin position="52"/>
        <end position="72"/>
    </location>
</feature>
<comment type="caution">
    <text evidence="9">The sequence shown here is derived from an EMBL/GenBank/DDBJ whole genome shotgun (WGS) entry which is preliminary data.</text>
</comment>
<dbReference type="PANTHER" id="PTHR13906:SF4">
    <property type="entry name" value="LYSOPHOSPHOLIPID ACYLTRANSFERASE 6"/>
    <property type="match status" value="1"/>
</dbReference>
<dbReference type="GO" id="GO:0047184">
    <property type="term" value="F:1-acylglycerophosphocholine O-acyltransferase activity"/>
    <property type="evidence" value="ECO:0007669"/>
    <property type="project" value="TreeGrafter"/>
</dbReference>
<dbReference type="GO" id="GO:0046474">
    <property type="term" value="P:glycerophospholipid biosynthetic process"/>
    <property type="evidence" value="ECO:0007669"/>
    <property type="project" value="TreeGrafter"/>
</dbReference>
<dbReference type="Proteomes" id="UP000222788">
    <property type="component" value="Unassembled WGS sequence"/>
</dbReference>
<dbReference type="GO" id="GO:0016020">
    <property type="term" value="C:membrane"/>
    <property type="evidence" value="ECO:0007669"/>
    <property type="project" value="UniProtKB-SubCell"/>
</dbReference>
<protein>
    <submittedName>
        <fullName evidence="9">Lysophospholipid acyltransferase</fullName>
    </submittedName>
</protein>
<reference evidence="9 10" key="2">
    <citation type="journal article" date="2013" name="IMA Fungus">
        <title>IMA Genome-F 1: Ceratocystis fimbriata: Draft nuclear genome sequence for the plant pathogen, Ceratocystis fimbriata.</title>
        <authorList>
            <person name="Wilken P.M."/>
            <person name="Steenkamp E.T."/>
            <person name="Wingfield M.J."/>
            <person name="de Beer Z.W."/>
            <person name="Wingfield B.D."/>
        </authorList>
    </citation>
    <scope>NUCLEOTIDE SEQUENCE [LARGE SCALE GENOMIC DNA]</scope>
    <source>
        <strain evidence="9 10">CBS 114723</strain>
    </source>
</reference>
<sequence length="545" mass="61534">MLELVDKPFRQIAPTIGASSDELKLIFSFLLSYPLCGLLKRIPDSKPGWKNGFIIGVSIFYLVGLFDLWGGVQTLAISSIGAYLIAYFLRGSPFMPWIGFAFLMGHLSYNHILRQIIDEPSAVDVTGAQMVLVMKLNAFCWNVADGLLPDDQLSDFQRDRMLKELPPLIDYAGYVLFFPSLFAGPAFDYSEYRQWIDTTMFDVPTTVEPAKRPPVRKQRRIPRSGGPATAKAIIGLLWIGAFVFLSGVYYPGALLEDSFLQYGFLKRILVMYLVGVAARTKYYGVWTLTEGACILAGIGYNGADPVTGKISWNRLQNIDPLAVETAQNPRAYLGGWNMNTSNWLRNYIYLRVTPRGKKPGFRASLMTFGTSAFWHGFHPGYYMSFILASFIQTSAKNFRRYVRPFFLDPHTGKPTPNKKIYDFICPIATQLIFSFVVVPFLVLSFRDSWEVWRRLHYFAIVGVQLVMVFFASPAKGFLRKQLETRQAKGRFFGPRPSLSRNASTDSVSSTHPVLGVADNIEKDVTEMVEEIKAEIEAKQKSLKKD</sequence>
<keyword evidence="5 8" id="KW-0472">Membrane</keyword>